<comment type="caution">
    <text evidence="1">The sequence shown here is derived from an EMBL/GenBank/DDBJ whole genome shotgun (WGS) entry which is preliminary data.</text>
</comment>
<evidence type="ECO:0000313" key="1">
    <source>
        <dbReference type="EMBL" id="TVY09425.1"/>
    </source>
</evidence>
<organism evidence="1 2">
    <name type="scientific">Paenibacillus cremeus</name>
    <dbReference type="NCBI Taxonomy" id="2163881"/>
    <lineage>
        <taxon>Bacteria</taxon>
        <taxon>Bacillati</taxon>
        <taxon>Bacillota</taxon>
        <taxon>Bacilli</taxon>
        <taxon>Bacillales</taxon>
        <taxon>Paenibacillaceae</taxon>
        <taxon>Paenibacillus</taxon>
    </lineage>
</organism>
<keyword evidence="2" id="KW-1185">Reference proteome</keyword>
<dbReference type="EMBL" id="VNJI01000014">
    <property type="protein sequence ID" value="TVY09425.1"/>
    <property type="molecule type" value="Genomic_DNA"/>
</dbReference>
<sequence length="79" mass="9331">MIPFENTWPYERIGTDLYVQSCPFCQREHVILPLKPRDMEDLRDGVKKLLVFPCCHSRLTLVGADQDYLLAGRSMRQYR</sequence>
<dbReference type="Proteomes" id="UP000317036">
    <property type="component" value="Unassembled WGS sequence"/>
</dbReference>
<evidence type="ECO:0000313" key="2">
    <source>
        <dbReference type="Proteomes" id="UP000317036"/>
    </source>
</evidence>
<dbReference type="AlphaFoldDB" id="A0A559KBC2"/>
<name>A0A559KBC2_9BACL</name>
<reference evidence="1 2" key="1">
    <citation type="submission" date="2019-07" db="EMBL/GenBank/DDBJ databases">
        <authorList>
            <person name="Kim J."/>
        </authorList>
    </citation>
    <scope>NUCLEOTIDE SEQUENCE [LARGE SCALE GENOMIC DNA]</scope>
    <source>
        <strain evidence="1 2">JC52</strain>
    </source>
</reference>
<accession>A0A559KBC2</accession>
<protein>
    <submittedName>
        <fullName evidence="1">Uncharacterized protein</fullName>
    </submittedName>
</protein>
<gene>
    <name evidence="1" type="ORF">FPZ49_13350</name>
</gene>
<dbReference type="RefSeq" id="WP_144847389.1">
    <property type="nucleotide sequence ID" value="NZ_VNJI01000014.1"/>
</dbReference>
<proteinExistence type="predicted"/>
<dbReference type="OrthoDB" id="2889126at2"/>